<name>A0AAD9HMP9_9PEZI</name>
<dbReference type="Proteomes" id="UP001232148">
    <property type="component" value="Unassembled WGS sequence"/>
</dbReference>
<keyword evidence="1" id="KW-0472">Membrane</keyword>
<reference evidence="2" key="1">
    <citation type="submission" date="2021-06" db="EMBL/GenBank/DDBJ databases">
        <title>Comparative genomics, transcriptomics and evolutionary studies reveal genomic signatures of adaptation to plant cell wall in hemibiotrophic fungi.</title>
        <authorList>
            <consortium name="DOE Joint Genome Institute"/>
            <person name="Baroncelli R."/>
            <person name="Diaz J.F."/>
            <person name="Benocci T."/>
            <person name="Peng M."/>
            <person name="Battaglia E."/>
            <person name="Haridas S."/>
            <person name="Andreopoulos W."/>
            <person name="Labutti K."/>
            <person name="Pangilinan J."/>
            <person name="Floch G.L."/>
            <person name="Makela M.R."/>
            <person name="Henrissat B."/>
            <person name="Grigoriev I.V."/>
            <person name="Crouch J.A."/>
            <person name="De Vries R.P."/>
            <person name="Sukno S.A."/>
            <person name="Thon M.R."/>
        </authorList>
    </citation>
    <scope>NUCLEOTIDE SEQUENCE</scope>
    <source>
        <strain evidence="2">MAFF235873</strain>
    </source>
</reference>
<accession>A0AAD9HMP9</accession>
<proteinExistence type="predicted"/>
<sequence length="176" mass="19587">MDFCSSQSNSSTAAAVFSRDANADRCCHPKSLCLTCRAGRKRLHQLTLPTDYEYLHARVSARIAGWWVSASPSDMSVLAPRAPGQMAGIRTGLFPARPPCAAVLLNKEQLARRDTRGRDQGHRLPRARSGRCRGRAVYCYGLRSRRTRNDSRRKVSTGFPGLWYGWTALFVLIACT</sequence>
<gene>
    <name evidence="2" type="ORF">LX32DRAFT_295307</name>
</gene>
<comment type="caution">
    <text evidence="2">The sequence shown here is derived from an EMBL/GenBank/DDBJ whole genome shotgun (WGS) entry which is preliminary data.</text>
</comment>
<keyword evidence="1" id="KW-1133">Transmembrane helix</keyword>
<keyword evidence="1" id="KW-0812">Transmembrane</keyword>
<evidence type="ECO:0000313" key="2">
    <source>
        <dbReference type="EMBL" id="KAK2030936.1"/>
    </source>
</evidence>
<keyword evidence="3" id="KW-1185">Reference proteome</keyword>
<evidence type="ECO:0000313" key="3">
    <source>
        <dbReference type="Proteomes" id="UP001232148"/>
    </source>
</evidence>
<dbReference type="AlphaFoldDB" id="A0AAD9HMP9"/>
<organism evidence="2 3">
    <name type="scientific">Colletotrichum zoysiae</name>
    <dbReference type="NCBI Taxonomy" id="1216348"/>
    <lineage>
        <taxon>Eukaryota</taxon>
        <taxon>Fungi</taxon>
        <taxon>Dikarya</taxon>
        <taxon>Ascomycota</taxon>
        <taxon>Pezizomycotina</taxon>
        <taxon>Sordariomycetes</taxon>
        <taxon>Hypocreomycetidae</taxon>
        <taxon>Glomerellales</taxon>
        <taxon>Glomerellaceae</taxon>
        <taxon>Colletotrichum</taxon>
        <taxon>Colletotrichum graminicola species complex</taxon>
    </lineage>
</organism>
<evidence type="ECO:0000256" key="1">
    <source>
        <dbReference type="SAM" id="Phobius"/>
    </source>
</evidence>
<dbReference type="EMBL" id="MU842845">
    <property type="protein sequence ID" value="KAK2030936.1"/>
    <property type="molecule type" value="Genomic_DNA"/>
</dbReference>
<feature type="transmembrane region" description="Helical" evidence="1">
    <location>
        <begin position="155"/>
        <end position="174"/>
    </location>
</feature>
<protein>
    <submittedName>
        <fullName evidence="2">Uncharacterized protein</fullName>
    </submittedName>
</protein>